<dbReference type="EMBL" id="CM017649">
    <property type="protein sequence ID" value="TYI97800.1"/>
    <property type="molecule type" value="Genomic_DNA"/>
</dbReference>
<reference evidence="1 2" key="1">
    <citation type="submission" date="2019-07" db="EMBL/GenBank/DDBJ databases">
        <title>WGS assembly of Gossypium mustelinum.</title>
        <authorList>
            <person name="Chen Z.J."/>
            <person name="Sreedasyam A."/>
            <person name="Ando A."/>
            <person name="Song Q."/>
            <person name="De L."/>
            <person name="Hulse-Kemp A."/>
            <person name="Ding M."/>
            <person name="Ye W."/>
            <person name="Kirkbride R."/>
            <person name="Jenkins J."/>
            <person name="Plott C."/>
            <person name="Lovell J."/>
            <person name="Lin Y.-M."/>
            <person name="Vaughn R."/>
            <person name="Liu B."/>
            <person name="Li W."/>
            <person name="Simpson S."/>
            <person name="Scheffler B."/>
            <person name="Saski C."/>
            <person name="Grover C."/>
            <person name="Hu G."/>
            <person name="Conover J."/>
            <person name="Carlson J."/>
            <person name="Shu S."/>
            <person name="Boston L."/>
            <person name="Williams M."/>
            <person name="Peterson D."/>
            <person name="Mcgee K."/>
            <person name="Jones D."/>
            <person name="Wendel J."/>
            <person name="Stelly D."/>
            <person name="Grimwood J."/>
            <person name="Schmutz J."/>
        </authorList>
    </citation>
    <scope>NUCLEOTIDE SEQUENCE [LARGE SCALE GENOMIC DNA]</scope>
    <source>
        <strain evidence="1">1408120.09</strain>
    </source>
</reference>
<proteinExistence type="predicted"/>
<gene>
    <name evidence="1" type="ORF">E1A91_D01G168700v1</name>
</gene>
<dbReference type="Proteomes" id="UP000323597">
    <property type="component" value="Chromosome D01"/>
</dbReference>
<organism evidence="1 2">
    <name type="scientific">Gossypium mustelinum</name>
    <name type="common">Cotton</name>
    <name type="synonym">Gossypium caicoense</name>
    <dbReference type="NCBI Taxonomy" id="34275"/>
    <lineage>
        <taxon>Eukaryota</taxon>
        <taxon>Viridiplantae</taxon>
        <taxon>Streptophyta</taxon>
        <taxon>Embryophyta</taxon>
        <taxon>Tracheophyta</taxon>
        <taxon>Spermatophyta</taxon>
        <taxon>Magnoliopsida</taxon>
        <taxon>eudicotyledons</taxon>
        <taxon>Gunneridae</taxon>
        <taxon>Pentapetalae</taxon>
        <taxon>rosids</taxon>
        <taxon>malvids</taxon>
        <taxon>Malvales</taxon>
        <taxon>Malvaceae</taxon>
        <taxon>Malvoideae</taxon>
        <taxon>Gossypium</taxon>
    </lineage>
</organism>
<sequence length="54" mass="6308">MCCVIRQSSDIGKGYCLFVSSRLRRECICNIIAWVFNQCKKREREIGLNTFSCE</sequence>
<name>A0A5D2WAC5_GOSMU</name>
<accession>A0A5D2WAC5</accession>
<protein>
    <submittedName>
        <fullName evidence="1">Uncharacterized protein</fullName>
    </submittedName>
</protein>
<evidence type="ECO:0000313" key="2">
    <source>
        <dbReference type="Proteomes" id="UP000323597"/>
    </source>
</evidence>
<dbReference type="AlphaFoldDB" id="A0A5D2WAC5"/>
<keyword evidence="2" id="KW-1185">Reference proteome</keyword>
<evidence type="ECO:0000313" key="1">
    <source>
        <dbReference type="EMBL" id="TYI97800.1"/>
    </source>
</evidence>